<dbReference type="Proteomes" id="UP000612855">
    <property type="component" value="Unassembled WGS sequence"/>
</dbReference>
<proteinExistence type="predicted"/>
<dbReference type="EMBL" id="BMFJ01000002">
    <property type="protein sequence ID" value="GGE39370.1"/>
    <property type="molecule type" value="Genomic_DNA"/>
</dbReference>
<keyword evidence="2" id="KW-1185">Reference proteome</keyword>
<evidence type="ECO:0000313" key="2">
    <source>
        <dbReference type="Proteomes" id="UP000612855"/>
    </source>
</evidence>
<gene>
    <name evidence="1" type="ORF">GCM10011360_28820</name>
</gene>
<reference evidence="2" key="1">
    <citation type="journal article" date="2019" name="Int. J. Syst. Evol. Microbiol.">
        <title>The Global Catalogue of Microorganisms (GCM) 10K type strain sequencing project: providing services to taxonomists for standard genome sequencing and annotation.</title>
        <authorList>
            <consortium name="The Broad Institute Genomics Platform"/>
            <consortium name="The Broad Institute Genome Sequencing Center for Infectious Disease"/>
            <person name="Wu L."/>
            <person name="Ma J."/>
        </authorList>
    </citation>
    <scope>NUCLEOTIDE SEQUENCE [LARGE SCALE GENOMIC DNA]</scope>
    <source>
        <strain evidence="2">CGMCC 1.12664</strain>
    </source>
</reference>
<evidence type="ECO:0000313" key="1">
    <source>
        <dbReference type="EMBL" id="GGE39370.1"/>
    </source>
</evidence>
<accession>A0A917AAN2</accession>
<comment type="caution">
    <text evidence="1">The sequence shown here is derived from an EMBL/GenBank/DDBJ whole genome shotgun (WGS) entry which is preliminary data.</text>
</comment>
<name>A0A917AAN2_9RHOB</name>
<dbReference type="Pfam" id="PF20121">
    <property type="entry name" value="DUF6511"/>
    <property type="match status" value="1"/>
</dbReference>
<organism evidence="1 2">
    <name type="scientific">Primorskyibacter flagellatus</name>
    <dbReference type="NCBI Taxonomy" id="1387277"/>
    <lineage>
        <taxon>Bacteria</taxon>
        <taxon>Pseudomonadati</taxon>
        <taxon>Pseudomonadota</taxon>
        <taxon>Alphaproteobacteria</taxon>
        <taxon>Rhodobacterales</taxon>
        <taxon>Roseobacteraceae</taxon>
        <taxon>Primorskyibacter</taxon>
    </lineage>
</organism>
<protein>
    <submittedName>
        <fullName evidence="1">Uncharacterized protein</fullName>
    </submittedName>
</protein>
<dbReference type="InterPro" id="IPR045422">
    <property type="entry name" value="DUF6511"/>
</dbReference>
<sequence>MSHVAQIPSPSAAAADRPGFDCLWHPRPVLCAVCSARTRGFGWFDPHRPRPHRTRRWFCSMGCQAAFTRKAKRGLSMVDFTEEETQALLAVMHALAPEMERIGWDRPLGQLTQSDMHRLIVTAIEAFRAEMAEIASQSEIPF</sequence>
<dbReference type="AlphaFoldDB" id="A0A917AAN2"/>